<sequence>MPPRPFKPQMATGNDLLKGDVVYFTEAGGWSRHIAESAIARDKEAADDLLARASAFPNAVVGVYLTDVVVDADGHAAPAHFREAFRTRGPSNYPEHQRQA</sequence>
<protein>
    <submittedName>
        <fullName evidence="1">DUF2849 domain-containing protein</fullName>
    </submittedName>
</protein>
<name>A0A2W5PPE9_RHOSU</name>
<organism evidence="1 2">
    <name type="scientific">Rhodovulum sulfidophilum</name>
    <name type="common">Rhodobacter sulfidophilus</name>
    <dbReference type="NCBI Taxonomy" id="35806"/>
    <lineage>
        <taxon>Bacteria</taxon>
        <taxon>Pseudomonadati</taxon>
        <taxon>Pseudomonadota</taxon>
        <taxon>Alphaproteobacteria</taxon>
        <taxon>Rhodobacterales</taxon>
        <taxon>Paracoccaceae</taxon>
        <taxon>Rhodovulum</taxon>
    </lineage>
</organism>
<comment type="caution">
    <text evidence="1">The sequence shown here is derived from an EMBL/GenBank/DDBJ whole genome shotgun (WGS) entry which is preliminary data.</text>
</comment>
<dbReference type="Proteomes" id="UP000249185">
    <property type="component" value="Unassembled WGS sequence"/>
</dbReference>
<dbReference type="EMBL" id="QFPW01000023">
    <property type="protein sequence ID" value="PZQ46607.1"/>
    <property type="molecule type" value="Genomic_DNA"/>
</dbReference>
<reference evidence="1 2" key="1">
    <citation type="submission" date="2017-08" db="EMBL/GenBank/DDBJ databases">
        <title>Infants hospitalized years apart are colonized by the same room-sourced microbial strains.</title>
        <authorList>
            <person name="Brooks B."/>
            <person name="Olm M.R."/>
            <person name="Firek B.A."/>
            <person name="Baker R."/>
            <person name="Thomas B.C."/>
            <person name="Morowitz M.J."/>
            <person name="Banfield J.F."/>
        </authorList>
    </citation>
    <scope>NUCLEOTIDE SEQUENCE [LARGE SCALE GENOMIC DNA]</scope>
    <source>
        <strain evidence="1">S2_005_002_R2_34</strain>
    </source>
</reference>
<gene>
    <name evidence="1" type="ORF">DI556_19900</name>
</gene>
<dbReference type="Pfam" id="PF11011">
    <property type="entry name" value="DUF2849"/>
    <property type="match status" value="1"/>
</dbReference>
<dbReference type="AlphaFoldDB" id="A0A2W5PPE9"/>
<accession>A0A2W5PPE9</accession>
<dbReference type="InterPro" id="IPR021270">
    <property type="entry name" value="DUF2849"/>
</dbReference>
<evidence type="ECO:0000313" key="2">
    <source>
        <dbReference type="Proteomes" id="UP000249185"/>
    </source>
</evidence>
<evidence type="ECO:0000313" key="1">
    <source>
        <dbReference type="EMBL" id="PZQ46607.1"/>
    </source>
</evidence>
<proteinExistence type="predicted"/>